<dbReference type="InterPro" id="IPR002477">
    <property type="entry name" value="Peptidoglycan-bd-like"/>
</dbReference>
<dbReference type="InterPro" id="IPR036365">
    <property type="entry name" value="PGBD-like_sf"/>
</dbReference>
<dbReference type="EMBL" id="MHQY01000044">
    <property type="protein sequence ID" value="OHA12696.1"/>
    <property type="molecule type" value="Genomic_DNA"/>
</dbReference>
<proteinExistence type="predicted"/>
<sequence length="390" mass="40508">MKNKLIHYIFVALLFLPVSALAVTVDQSVILVLPSDSSQYTVALGGAFNSLTINTSSFDFSMSGGQTIRLRSTDKKNLTNNFNAATECKTDYSEVFLTPGTTTSITVTPSGTCTTGSGTGIVGGGGGTSGGSVSVSAPAPAPAPAPVPVSAPSPAPVLIPVPVPVAVPVFSITSDLSLGSGGNEVSELQKFLAKDKEIYPEGLVSGYFGRLTQVAVQRFQARHGLPQVGRVGPQTRQKLSEVFGFTQQPSAPVTLPAPDLVPVKFALTRGLSLGLEGGDVTQLQLFLASDKSVYPEGLVTGFFGRLTVSAVKRFQAKYGIDQLGIVGPKTLAKLNELMNVSVPPVSPPAAPSAPVSPAASSADLNKVQELQAQINSLMQLLNQLKSQQAQ</sequence>
<feature type="domain" description="Peptidoglycan binding-like" evidence="2">
    <location>
        <begin position="182"/>
        <end position="239"/>
    </location>
</feature>
<organism evidence="3 4">
    <name type="scientific">Candidatus Sungbacteria bacterium RIFCSPLOWO2_12_FULL_41_11</name>
    <dbReference type="NCBI Taxonomy" id="1802286"/>
    <lineage>
        <taxon>Bacteria</taxon>
        <taxon>Candidatus Sungiibacteriota</taxon>
    </lineage>
</organism>
<dbReference type="AlphaFoldDB" id="A0A1G2LM50"/>
<evidence type="ECO:0000259" key="2">
    <source>
        <dbReference type="Pfam" id="PF01471"/>
    </source>
</evidence>
<comment type="caution">
    <text evidence="3">The sequence shown here is derived from an EMBL/GenBank/DDBJ whole genome shotgun (WGS) entry which is preliminary data.</text>
</comment>
<keyword evidence="1" id="KW-0732">Signal</keyword>
<evidence type="ECO:0000313" key="3">
    <source>
        <dbReference type="EMBL" id="OHA12696.1"/>
    </source>
</evidence>
<evidence type="ECO:0000256" key="1">
    <source>
        <dbReference type="SAM" id="SignalP"/>
    </source>
</evidence>
<dbReference type="Gene3D" id="1.10.101.10">
    <property type="entry name" value="PGBD-like superfamily/PGBD"/>
    <property type="match status" value="2"/>
</dbReference>
<dbReference type="SUPFAM" id="SSF47090">
    <property type="entry name" value="PGBD-like"/>
    <property type="match status" value="2"/>
</dbReference>
<feature type="chain" id="PRO_5009583566" description="Peptidoglycan binding-like domain-containing protein" evidence="1">
    <location>
        <begin position="23"/>
        <end position="390"/>
    </location>
</feature>
<protein>
    <recommendedName>
        <fullName evidence="2">Peptidoglycan binding-like domain-containing protein</fullName>
    </recommendedName>
</protein>
<feature type="signal peptide" evidence="1">
    <location>
        <begin position="1"/>
        <end position="22"/>
    </location>
</feature>
<evidence type="ECO:0000313" key="4">
    <source>
        <dbReference type="Proteomes" id="UP000177171"/>
    </source>
</evidence>
<accession>A0A1G2LM50</accession>
<name>A0A1G2LM50_9BACT</name>
<reference evidence="3 4" key="1">
    <citation type="journal article" date="2016" name="Nat. Commun.">
        <title>Thousands of microbial genomes shed light on interconnected biogeochemical processes in an aquifer system.</title>
        <authorList>
            <person name="Anantharaman K."/>
            <person name="Brown C.T."/>
            <person name="Hug L.A."/>
            <person name="Sharon I."/>
            <person name="Castelle C.J."/>
            <person name="Probst A.J."/>
            <person name="Thomas B.C."/>
            <person name="Singh A."/>
            <person name="Wilkins M.J."/>
            <person name="Karaoz U."/>
            <person name="Brodie E.L."/>
            <person name="Williams K.H."/>
            <person name="Hubbard S.S."/>
            <person name="Banfield J.F."/>
        </authorList>
    </citation>
    <scope>NUCLEOTIDE SEQUENCE [LARGE SCALE GENOMIC DNA]</scope>
</reference>
<dbReference type="Proteomes" id="UP000177171">
    <property type="component" value="Unassembled WGS sequence"/>
</dbReference>
<dbReference type="Pfam" id="PF01471">
    <property type="entry name" value="PG_binding_1"/>
    <property type="match status" value="2"/>
</dbReference>
<feature type="domain" description="Peptidoglycan binding-like" evidence="2">
    <location>
        <begin position="277"/>
        <end position="334"/>
    </location>
</feature>
<dbReference type="InterPro" id="IPR036366">
    <property type="entry name" value="PGBDSf"/>
</dbReference>
<gene>
    <name evidence="3" type="ORF">A3G49_00275</name>
</gene>